<evidence type="ECO:0000313" key="1">
    <source>
        <dbReference type="EMBL" id="SHN33995.1"/>
    </source>
</evidence>
<dbReference type="EMBL" id="FRBK01000041">
    <property type="protein sequence ID" value="SHN33995.1"/>
    <property type="molecule type" value="Genomic_DNA"/>
</dbReference>
<evidence type="ECO:0000313" key="2">
    <source>
        <dbReference type="Proteomes" id="UP000184388"/>
    </source>
</evidence>
<organism evidence="1 2">
    <name type="scientific">Streptomyces yunnanensis</name>
    <dbReference type="NCBI Taxonomy" id="156453"/>
    <lineage>
        <taxon>Bacteria</taxon>
        <taxon>Bacillati</taxon>
        <taxon>Actinomycetota</taxon>
        <taxon>Actinomycetes</taxon>
        <taxon>Kitasatosporales</taxon>
        <taxon>Streptomycetaceae</taxon>
        <taxon>Streptomyces</taxon>
    </lineage>
</organism>
<reference evidence="2" key="1">
    <citation type="submission" date="2016-11" db="EMBL/GenBank/DDBJ databases">
        <authorList>
            <person name="Jaros S."/>
            <person name="Januszkiewicz K."/>
            <person name="Wedrychowicz H."/>
        </authorList>
    </citation>
    <scope>NUCLEOTIDE SEQUENCE [LARGE SCALE GENOMIC DNA]</scope>
    <source>
        <strain evidence="2">CGMCC 4.3555</strain>
    </source>
</reference>
<protein>
    <submittedName>
        <fullName evidence="1">Uncharacterized protein</fullName>
    </submittedName>
</protein>
<gene>
    <name evidence="1" type="ORF">SAMN05216268_14122</name>
</gene>
<sequence length="350" mass="36893">MIVLVVDGGVLQADGVAGQADQGGAESIREQQQAIVEALIGNYRTVLQHIDANGPVQAAREKAATLSAEILAMVGELDQDAESDIVAARLGDGLTPALHTMAKALWVQAGALGVPAAAVDDFGGFEGQYEQNEKVAAHHSNYGEVLLYGHLLKDRSGHGGVNTVTRPVQHSGEARMEVVRYLEINSDEPVGKPGCVKEGRVGVVTDLDPEIQGARQLDHPNGALDLIGTTLCVADDQLAAVQRRYEDYPGQPARTDGPAYVFDLDDATLTLVPDSQLATVLPGEHPAALPAFVGYTATVHDIALTQELLRRNRFPLRHSASGDLFVPSTAALGAAIAFRQATPHTTEAGA</sequence>
<dbReference type="Proteomes" id="UP000184388">
    <property type="component" value="Unassembled WGS sequence"/>
</dbReference>
<dbReference type="AlphaFoldDB" id="A0A9X8R0G2"/>
<name>A0A9X8R0G2_9ACTN</name>
<comment type="caution">
    <text evidence="1">The sequence shown here is derived from an EMBL/GenBank/DDBJ whole genome shotgun (WGS) entry which is preliminary data.</text>
</comment>
<proteinExistence type="predicted"/>
<accession>A0A9X8R0G2</accession>